<feature type="transmembrane region" description="Helical" evidence="1">
    <location>
        <begin position="91"/>
        <end position="112"/>
    </location>
</feature>
<sequence length="113" mass="12686">MLDKKKHHFLQLSVIFGALVTLSLLANWGYNAGLETGMTMMGQSMGNMMQTMHGQEITVSDLIRQEEKIETATQQENHHESESSFFNAATGLMMVSLPFIIAGTIFLAIMWFK</sequence>
<comment type="caution">
    <text evidence="2">The sequence shown here is derived from an EMBL/GenBank/DDBJ whole genome shotgun (WGS) entry which is preliminary data.</text>
</comment>
<dbReference type="AlphaFoldDB" id="A0A841KNV2"/>
<keyword evidence="1" id="KW-0472">Membrane</keyword>
<proteinExistence type="predicted"/>
<feature type="transmembrane region" description="Helical" evidence="1">
    <location>
        <begin position="12"/>
        <end position="30"/>
    </location>
</feature>
<accession>A0A841KNV2</accession>
<evidence type="ECO:0000313" key="2">
    <source>
        <dbReference type="EMBL" id="MBB6215474.1"/>
    </source>
</evidence>
<keyword evidence="1" id="KW-0812">Transmembrane</keyword>
<dbReference type="Proteomes" id="UP000579281">
    <property type="component" value="Unassembled WGS sequence"/>
</dbReference>
<organism evidence="2 3">
    <name type="scientific">Anaerosolibacter carboniphilus</name>
    <dbReference type="NCBI Taxonomy" id="1417629"/>
    <lineage>
        <taxon>Bacteria</taxon>
        <taxon>Bacillati</taxon>
        <taxon>Bacillota</taxon>
        <taxon>Clostridia</taxon>
        <taxon>Peptostreptococcales</taxon>
        <taxon>Thermotaleaceae</taxon>
        <taxon>Anaerosolibacter</taxon>
    </lineage>
</organism>
<keyword evidence="3" id="KW-1185">Reference proteome</keyword>
<dbReference type="RefSeq" id="WP_184309792.1">
    <property type="nucleotide sequence ID" value="NZ_JACHEN010000007.1"/>
</dbReference>
<keyword evidence="1" id="KW-1133">Transmembrane helix</keyword>
<dbReference type="EMBL" id="JACHEN010000007">
    <property type="protein sequence ID" value="MBB6215474.1"/>
    <property type="molecule type" value="Genomic_DNA"/>
</dbReference>
<gene>
    <name evidence="2" type="ORF">HNQ80_001563</name>
</gene>
<reference evidence="2 3" key="1">
    <citation type="submission" date="2020-08" db="EMBL/GenBank/DDBJ databases">
        <title>Genomic Encyclopedia of Type Strains, Phase IV (KMG-IV): sequencing the most valuable type-strain genomes for metagenomic binning, comparative biology and taxonomic classification.</title>
        <authorList>
            <person name="Goeker M."/>
        </authorList>
    </citation>
    <scope>NUCLEOTIDE SEQUENCE [LARGE SCALE GENOMIC DNA]</scope>
    <source>
        <strain evidence="2 3">DSM 103526</strain>
    </source>
</reference>
<name>A0A841KNV2_9FIRM</name>
<protein>
    <submittedName>
        <fullName evidence="2">Uncharacterized protein</fullName>
    </submittedName>
</protein>
<evidence type="ECO:0000256" key="1">
    <source>
        <dbReference type="SAM" id="Phobius"/>
    </source>
</evidence>
<evidence type="ECO:0000313" key="3">
    <source>
        <dbReference type="Proteomes" id="UP000579281"/>
    </source>
</evidence>